<comment type="function">
    <text evidence="8">Catalyzes the conversion of 2 pyruvate molecules into acetolactate in the first common step of the biosynthetic pathway of the branched-amino acids such as leucine, isoleucine, and valine.</text>
</comment>
<reference evidence="11 12" key="1">
    <citation type="submission" date="2018-12" db="EMBL/GenBank/DDBJ databases">
        <title>Complete genome sequencing of Tabrizicola sp. K13M18.</title>
        <authorList>
            <person name="Bae J.-W."/>
        </authorList>
    </citation>
    <scope>NUCLEOTIDE SEQUENCE [LARGE SCALE GENOMIC DNA]</scope>
    <source>
        <strain evidence="11 12">K13M18</strain>
    </source>
</reference>
<gene>
    <name evidence="11" type="primary">ilvN</name>
    <name evidence="11" type="ORF">EI545_01075</name>
</gene>
<dbReference type="GO" id="GO:1990610">
    <property type="term" value="F:acetolactate synthase regulator activity"/>
    <property type="evidence" value="ECO:0007669"/>
    <property type="project" value="UniProtKB-UniRule"/>
</dbReference>
<dbReference type="FunFam" id="3.30.70.1150:FF:000001">
    <property type="entry name" value="Acetolactate synthase small subunit"/>
    <property type="match status" value="1"/>
</dbReference>
<comment type="pathway">
    <text evidence="2 8">Amino-acid biosynthesis; L-valine biosynthesis; L-valine from pyruvate: step 1/4.</text>
</comment>
<dbReference type="GO" id="GO:0009099">
    <property type="term" value="P:L-valine biosynthetic process"/>
    <property type="evidence" value="ECO:0007669"/>
    <property type="project" value="UniProtKB-UniRule"/>
</dbReference>
<comment type="pathway">
    <text evidence="1 8">Amino-acid biosynthesis; L-isoleucine biosynthesis; L-isoleucine from 2-oxobutanoate: step 1/4.</text>
</comment>
<feature type="region of interest" description="Disordered" evidence="9">
    <location>
        <begin position="1"/>
        <end position="21"/>
    </location>
</feature>
<keyword evidence="6 8" id="KW-0100">Branched-chain amino acid biosynthesis</keyword>
<organism evidence="11 12">
    <name type="scientific">Tabrizicola piscis</name>
    <dbReference type="NCBI Taxonomy" id="2494374"/>
    <lineage>
        <taxon>Bacteria</taxon>
        <taxon>Pseudomonadati</taxon>
        <taxon>Pseudomonadota</taxon>
        <taxon>Alphaproteobacteria</taxon>
        <taxon>Rhodobacterales</taxon>
        <taxon>Paracoccaceae</taxon>
        <taxon>Tabrizicola</taxon>
    </lineage>
</organism>
<dbReference type="InterPro" id="IPR019455">
    <property type="entry name" value="Acetolactate_synth_ssu_C"/>
</dbReference>
<dbReference type="InterPro" id="IPR004789">
    <property type="entry name" value="Acetalactate_synth_ssu"/>
</dbReference>
<dbReference type="SUPFAM" id="SSF55021">
    <property type="entry name" value="ACT-like"/>
    <property type="match status" value="2"/>
</dbReference>
<dbReference type="Gene3D" id="3.30.70.260">
    <property type="match status" value="1"/>
</dbReference>
<name>A0A3S8U1T8_9RHOB</name>
<dbReference type="InterPro" id="IPR027271">
    <property type="entry name" value="Acetolactate_synth/TF_NikR_C"/>
</dbReference>
<keyword evidence="8 11" id="KW-0808">Transferase</keyword>
<keyword evidence="5 8" id="KW-0028">Amino-acid biosynthesis</keyword>
<dbReference type="InterPro" id="IPR054480">
    <property type="entry name" value="AHAS_small-like_ACT"/>
</dbReference>
<feature type="domain" description="ACT" evidence="10">
    <location>
        <begin position="30"/>
        <end position="105"/>
    </location>
</feature>
<keyword evidence="12" id="KW-1185">Reference proteome</keyword>
<dbReference type="KEGG" id="taw:EI545_01075"/>
<proteinExistence type="inferred from homology"/>
<evidence type="ECO:0000313" key="11">
    <source>
        <dbReference type="EMBL" id="AZL57557.1"/>
    </source>
</evidence>
<dbReference type="RefSeq" id="WP_125323745.1">
    <property type="nucleotide sequence ID" value="NZ_CP034328.1"/>
</dbReference>
<evidence type="ECO:0000256" key="5">
    <source>
        <dbReference type="ARBA" id="ARBA00022605"/>
    </source>
</evidence>
<evidence type="ECO:0000256" key="6">
    <source>
        <dbReference type="ARBA" id="ARBA00023304"/>
    </source>
</evidence>
<comment type="similarity">
    <text evidence="3 8">Belongs to the acetolactate synthase small subunit family.</text>
</comment>
<dbReference type="GO" id="GO:0005829">
    <property type="term" value="C:cytosol"/>
    <property type="evidence" value="ECO:0007669"/>
    <property type="project" value="TreeGrafter"/>
</dbReference>
<evidence type="ECO:0000256" key="2">
    <source>
        <dbReference type="ARBA" id="ARBA00005025"/>
    </source>
</evidence>
<dbReference type="NCBIfam" id="TIGR00119">
    <property type="entry name" value="acolac_sm"/>
    <property type="match status" value="1"/>
</dbReference>
<dbReference type="Proteomes" id="UP000282002">
    <property type="component" value="Chromosome"/>
</dbReference>
<dbReference type="Pfam" id="PF22629">
    <property type="entry name" value="ACT_AHAS_ss"/>
    <property type="match status" value="1"/>
</dbReference>
<sequence length="190" mass="20468">MSALNIKKGSSSHSAYDLRDSHTEVEESHTLAVIVENEPGVLARVIGLFSGRGYNIDSLTVAEVDHTGHRSRITIVTRGTPAVIDQIEAQLRRMVPVYDVHDLTAEGPCVQRELALFKVAGKGAARVEALQLAEIFRANVVDSTLESFVFEMTGTPEKIDAFADLMRPLGLLEIARTGVAALSRGVTSAA</sequence>
<evidence type="ECO:0000313" key="12">
    <source>
        <dbReference type="Proteomes" id="UP000282002"/>
    </source>
</evidence>
<dbReference type="FunFam" id="3.30.70.260:FF:000001">
    <property type="entry name" value="Acetolactate synthase, small subunit"/>
    <property type="match status" value="1"/>
</dbReference>
<dbReference type="Pfam" id="PF10369">
    <property type="entry name" value="ALS_ss_C"/>
    <property type="match status" value="1"/>
</dbReference>
<comment type="subunit">
    <text evidence="4 8">Dimer of large and small chains.</text>
</comment>
<dbReference type="InterPro" id="IPR039557">
    <property type="entry name" value="AHAS_ACT"/>
</dbReference>
<accession>A0A3S8U1T8</accession>
<evidence type="ECO:0000256" key="9">
    <source>
        <dbReference type="SAM" id="MobiDB-lite"/>
    </source>
</evidence>
<dbReference type="GO" id="GO:0009097">
    <property type="term" value="P:isoleucine biosynthetic process"/>
    <property type="evidence" value="ECO:0007669"/>
    <property type="project" value="UniProtKB-UniRule"/>
</dbReference>
<dbReference type="Gene3D" id="3.30.70.1150">
    <property type="entry name" value="ACT-like. Chain A, domain 2"/>
    <property type="match status" value="1"/>
</dbReference>
<dbReference type="OrthoDB" id="9787365at2"/>
<evidence type="ECO:0000256" key="7">
    <source>
        <dbReference type="ARBA" id="ARBA00048670"/>
    </source>
</evidence>
<evidence type="ECO:0000256" key="8">
    <source>
        <dbReference type="RuleBase" id="RU368092"/>
    </source>
</evidence>
<dbReference type="UniPathway" id="UPA00049">
    <property type="reaction ID" value="UER00059"/>
</dbReference>
<evidence type="ECO:0000256" key="3">
    <source>
        <dbReference type="ARBA" id="ARBA00006341"/>
    </source>
</evidence>
<evidence type="ECO:0000259" key="10">
    <source>
        <dbReference type="PROSITE" id="PS51671"/>
    </source>
</evidence>
<dbReference type="InterPro" id="IPR002912">
    <property type="entry name" value="ACT_dom"/>
</dbReference>
<dbReference type="EC" id="2.2.1.6" evidence="8"/>
<dbReference type="CDD" id="cd04878">
    <property type="entry name" value="ACT_AHAS"/>
    <property type="match status" value="1"/>
</dbReference>
<dbReference type="PANTHER" id="PTHR30239:SF0">
    <property type="entry name" value="ACETOLACTATE SYNTHASE SMALL SUBUNIT 1, CHLOROPLASTIC"/>
    <property type="match status" value="1"/>
</dbReference>
<dbReference type="GO" id="GO:0003984">
    <property type="term" value="F:acetolactate synthase activity"/>
    <property type="evidence" value="ECO:0007669"/>
    <property type="project" value="UniProtKB-UniRule"/>
</dbReference>
<dbReference type="EMBL" id="CP034328">
    <property type="protein sequence ID" value="AZL57557.1"/>
    <property type="molecule type" value="Genomic_DNA"/>
</dbReference>
<protein>
    <recommendedName>
        <fullName evidence="8">Acetolactate synthase small subunit</fullName>
        <shortName evidence="8">AHAS</shortName>
        <shortName evidence="8">ALS</shortName>
        <ecNumber evidence="8">2.2.1.6</ecNumber>
    </recommendedName>
    <alternativeName>
        <fullName evidence="8">Acetohydroxy-acid synthase small subunit</fullName>
    </alternativeName>
</protein>
<dbReference type="AlphaFoldDB" id="A0A3S8U1T8"/>
<comment type="catalytic activity">
    <reaction evidence="7 8">
        <text>2 pyruvate + H(+) = (2S)-2-acetolactate + CO2</text>
        <dbReference type="Rhea" id="RHEA:25249"/>
        <dbReference type="ChEBI" id="CHEBI:15361"/>
        <dbReference type="ChEBI" id="CHEBI:15378"/>
        <dbReference type="ChEBI" id="CHEBI:16526"/>
        <dbReference type="ChEBI" id="CHEBI:58476"/>
        <dbReference type="EC" id="2.2.1.6"/>
    </reaction>
</comment>
<dbReference type="NCBIfam" id="NF008864">
    <property type="entry name" value="PRK11895.1"/>
    <property type="match status" value="1"/>
</dbReference>
<dbReference type="InterPro" id="IPR045865">
    <property type="entry name" value="ACT-like_dom_sf"/>
</dbReference>
<dbReference type="PANTHER" id="PTHR30239">
    <property type="entry name" value="ACETOLACTATE SYNTHASE SMALL SUBUNIT"/>
    <property type="match status" value="1"/>
</dbReference>
<evidence type="ECO:0000256" key="1">
    <source>
        <dbReference type="ARBA" id="ARBA00004974"/>
    </source>
</evidence>
<dbReference type="PROSITE" id="PS51671">
    <property type="entry name" value="ACT"/>
    <property type="match status" value="1"/>
</dbReference>
<dbReference type="UniPathway" id="UPA00047">
    <property type="reaction ID" value="UER00055"/>
</dbReference>
<evidence type="ECO:0000256" key="4">
    <source>
        <dbReference type="ARBA" id="ARBA00011744"/>
    </source>
</evidence>